<dbReference type="PROSITE" id="PS50181">
    <property type="entry name" value="FBOX"/>
    <property type="match status" value="1"/>
</dbReference>
<accession>A0AAN8NF93</accession>
<organism evidence="3 4">
    <name type="scientific">Arthrobotrys conoides</name>
    <dbReference type="NCBI Taxonomy" id="74498"/>
    <lineage>
        <taxon>Eukaryota</taxon>
        <taxon>Fungi</taxon>
        <taxon>Dikarya</taxon>
        <taxon>Ascomycota</taxon>
        <taxon>Pezizomycotina</taxon>
        <taxon>Orbiliomycetes</taxon>
        <taxon>Orbiliales</taxon>
        <taxon>Orbiliaceae</taxon>
        <taxon>Arthrobotrys</taxon>
    </lineage>
</organism>
<dbReference type="InterPro" id="IPR001810">
    <property type="entry name" value="F-box_dom"/>
</dbReference>
<name>A0AAN8NF93_9PEZI</name>
<feature type="compositionally biased region" description="Polar residues" evidence="1">
    <location>
        <begin position="102"/>
        <end position="118"/>
    </location>
</feature>
<feature type="domain" description="F-box" evidence="2">
    <location>
        <begin position="1"/>
        <end position="56"/>
    </location>
</feature>
<evidence type="ECO:0000313" key="3">
    <source>
        <dbReference type="EMBL" id="KAK6497250.1"/>
    </source>
</evidence>
<proteinExistence type="predicted"/>
<dbReference type="Proteomes" id="UP001307849">
    <property type="component" value="Unassembled WGS sequence"/>
</dbReference>
<keyword evidence="4" id="KW-1185">Reference proteome</keyword>
<dbReference type="SMART" id="SM00256">
    <property type="entry name" value="FBOX"/>
    <property type="match status" value="2"/>
</dbReference>
<evidence type="ECO:0000313" key="4">
    <source>
        <dbReference type="Proteomes" id="UP001307849"/>
    </source>
</evidence>
<comment type="caution">
    <text evidence="3">The sequence shown here is derived from an EMBL/GenBank/DDBJ whole genome shotgun (WGS) entry which is preliminary data.</text>
</comment>
<dbReference type="EMBL" id="JAVHJM010000015">
    <property type="protein sequence ID" value="KAK6497250.1"/>
    <property type="molecule type" value="Genomic_DNA"/>
</dbReference>
<gene>
    <name evidence="3" type="ORF">TWF506_004724</name>
</gene>
<sequence length="335" mass="38609">MERLPIELTTEIFKLLPPFHVLQNLRPICRRFSNASDILYPYGRLYGLPISIWAQILSVSDYFSILRVSITCISFQQLIQTSETPEILRVMFHEKLPRISTPVGQGSTDNDNPTQTTRPPEEYRHWELHPFLEGLRYSCSGQYFHAARVGTRTVRFWEHEDDEIFTPDENATSPPARTVIVSSMARFRHRQTNEVSRFYPIRPVRVSALEDGSGRGVSIEDVFKAVRLMFLVPMCPNEVLSAHLDSWKQGKNNPDSTAGPWTKWLNQSNGNFDEEFEEHPEILGFDRGIPGLEDAWDNLPFAPWNAILMQPDRRVGLSRTGMKYFPENIRICPAE</sequence>
<protein>
    <recommendedName>
        <fullName evidence="2">F-box domain-containing protein</fullName>
    </recommendedName>
</protein>
<evidence type="ECO:0000256" key="1">
    <source>
        <dbReference type="SAM" id="MobiDB-lite"/>
    </source>
</evidence>
<dbReference type="AlphaFoldDB" id="A0AAN8NF93"/>
<dbReference type="SUPFAM" id="SSF81383">
    <property type="entry name" value="F-box domain"/>
    <property type="match status" value="1"/>
</dbReference>
<reference evidence="3 4" key="1">
    <citation type="submission" date="2019-10" db="EMBL/GenBank/DDBJ databases">
        <authorList>
            <person name="Palmer J.M."/>
        </authorList>
    </citation>
    <scope>NUCLEOTIDE SEQUENCE [LARGE SCALE GENOMIC DNA]</scope>
    <source>
        <strain evidence="3 4">TWF506</strain>
    </source>
</reference>
<dbReference type="Pfam" id="PF00646">
    <property type="entry name" value="F-box"/>
    <property type="match status" value="1"/>
</dbReference>
<evidence type="ECO:0000259" key="2">
    <source>
        <dbReference type="PROSITE" id="PS50181"/>
    </source>
</evidence>
<feature type="region of interest" description="Disordered" evidence="1">
    <location>
        <begin position="101"/>
        <end position="120"/>
    </location>
</feature>
<dbReference type="InterPro" id="IPR036047">
    <property type="entry name" value="F-box-like_dom_sf"/>
</dbReference>